<organism evidence="1 2">
    <name type="scientific">Pterulicium gracile</name>
    <dbReference type="NCBI Taxonomy" id="1884261"/>
    <lineage>
        <taxon>Eukaryota</taxon>
        <taxon>Fungi</taxon>
        <taxon>Dikarya</taxon>
        <taxon>Basidiomycota</taxon>
        <taxon>Agaricomycotina</taxon>
        <taxon>Agaricomycetes</taxon>
        <taxon>Agaricomycetidae</taxon>
        <taxon>Agaricales</taxon>
        <taxon>Pleurotineae</taxon>
        <taxon>Pterulaceae</taxon>
        <taxon>Pterulicium</taxon>
    </lineage>
</organism>
<dbReference type="OrthoDB" id="16434at2759"/>
<sequence length="124" mass="13641">MTSSTTLSAMSALTKAAQKLVPSTIVPSLRPRTGNLYEVISRTPLGNGRQVVAHQTRWSAKQIPDCYWIVKRAEFKNEGKHGKAWGSLIWKGKAVGPAEQRIPGALKYTWEEGSSQPLPTPAKR</sequence>
<reference evidence="1 2" key="1">
    <citation type="journal article" date="2019" name="Nat. Ecol. Evol.">
        <title>Megaphylogeny resolves global patterns of mushroom evolution.</title>
        <authorList>
            <person name="Varga T."/>
            <person name="Krizsan K."/>
            <person name="Foldi C."/>
            <person name="Dima B."/>
            <person name="Sanchez-Garcia M."/>
            <person name="Sanchez-Ramirez S."/>
            <person name="Szollosi G.J."/>
            <person name="Szarkandi J.G."/>
            <person name="Papp V."/>
            <person name="Albert L."/>
            <person name="Andreopoulos W."/>
            <person name="Angelini C."/>
            <person name="Antonin V."/>
            <person name="Barry K.W."/>
            <person name="Bougher N.L."/>
            <person name="Buchanan P."/>
            <person name="Buyck B."/>
            <person name="Bense V."/>
            <person name="Catcheside P."/>
            <person name="Chovatia M."/>
            <person name="Cooper J."/>
            <person name="Damon W."/>
            <person name="Desjardin D."/>
            <person name="Finy P."/>
            <person name="Geml J."/>
            <person name="Haridas S."/>
            <person name="Hughes K."/>
            <person name="Justo A."/>
            <person name="Karasinski D."/>
            <person name="Kautmanova I."/>
            <person name="Kiss B."/>
            <person name="Kocsube S."/>
            <person name="Kotiranta H."/>
            <person name="LaButti K.M."/>
            <person name="Lechner B.E."/>
            <person name="Liimatainen K."/>
            <person name="Lipzen A."/>
            <person name="Lukacs Z."/>
            <person name="Mihaltcheva S."/>
            <person name="Morgado L.N."/>
            <person name="Niskanen T."/>
            <person name="Noordeloos M.E."/>
            <person name="Ohm R.A."/>
            <person name="Ortiz-Santana B."/>
            <person name="Ovrebo C."/>
            <person name="Racz N."/>
            <person name="Riley R."/>
            <person name="Savchenko A."/>
            <person name="Shiryaev A."/>
            <person name="Soop K."/>
            <person name="Spirin V."/>
            <person name="Szebenyi C."/>
            <person name="Tomsovsky M."/>
            <person name="Tulloss R.E."/>
            <person name="Uehling J."/>
            <person name="Grigoriev I.V."/>
            <person name="Vagvolgyi C."/>
            <person name="Papp T."/>
            <person name="Martin F.M."/>
            <person name="Miettinen O."/>
            <person name="Hibbett D.S."/>
            <person name="Nagy L.G."/>
        </authorList>
    </citation>
    <scope>NUCLEOTIDE SEQUENCE [LARGE SCALE GENOMIC DNA]</scope>
    <source>
        <strain evidence="1 2">CBS 309.79</strain>
    </source>
</reference>
<dbReference type="AlphaFoldDB" id="A0A5C3QUN6"/>
<keyword evidence="2" id="KW-1185">Reference proteome</keyword>
<dbReference type="Proteomes" id="UP000305067">
    <property type="component" value="Unassembled WGS sequence"/>
</dbReference>
<proteinExistence type="predicted"/>
<accession>A0A5C3QUN6</accession>
<protein>
    <submittedName>
        <fullName evidence="1">Uncharacterized protein</fullName>
    </submittedName>
</protein>
<name>A0A5C3QUN6_9AGAR</name>
<gene>
    <name evidence="1" type="ORF">BDV98DRAFT_560422</name>
</gene>
<evidence type="ECO:0000313" key="2">
    <source>
        <dbReference type="Proteomes" id="UP000305067"/>
    </source>
</evidence>
<evidence type="ECO:0000313" key="1">
    <source>
        <dbReference type="EMBL" id="TFL05665.1"/>
    </source>
</evidence>
<dbReference type="EMBL" id="ML178816">
    <property type="protein sequence ID" value="TFL05665.1"/>
    <property type="molecule type" value="Genomic_DNA"/>
</dbReference>